<dbReference type="PANTHER" id="PTHR33602">
    <property type="entry name" value="REGULATORY PROTEIN RECX FAMILY PROTEIN"/>
    <property type="match status" value="1"/>
</dbReference>
<feature type="domain" description="RecX third three-helical" evidence="7">
    <location>
        <begin position="173"/>
        <end position="221"/>
    </location>
</feature>
<dbReference type="Pfam" id="PF21981">
    <property type="entry name" value="RecX_HTH3"/>
    <property type="match status" value="1"/>
</dbReference>
<comment type="caution">
    <text evidence="8">The sequence shown here is derived from an EMBL/GenBank/DDBJ whole genome shotgun (WGS) entry which is preliminary data.</text>
</comment>
<comment type="function">
    <text evidence="5">Modulates RecA activity.</text>
</comment>
<protein>
    <recommendedName>
        <fullName evidence="3 5">Regulatory protein RecX</fullName>
    </recommendedName>
</protein>
<dbReference type="Gene3D" id="1.10.10.10">
    <property type="entry name" value="Winged helix-like DNA-binding domain superfamily/Winged helix DNA-binding domain"/>
    <property type="match status" value="2"/>
</dbReference>
<evidence type="ECO:0000256" key="1">
    <source>
        <dbReference type="ARBA" id="ARBA00004496"/>
    </source>
</evidence>
<dbReference type="InterPro" id="IPR053925">
    <property type="entry name" value="RecX_HTH_3rd"/>
</dbReference>
<dbReference type="Pfam" id="PF02631">
    <property type="entry name" value="RecX_HTH2"/>
    <property type="match status" value="1"/>
</dbReference>
<dbReference type="InterPro" id="IPR036388">
    <property type="entry name" value="WH-like_DNA-bd_sf"/>
</dbReference>
<dbReference type="AlphaFoldDB" id="A0A7C4TPS8"/>
<gene>
    <name evidence="5" type="primary">recX</name>
    <name evidence="8" type="ORF">ENR63_01740</name>
</gene>
<evidence type="ECO:0000259" key="6">
    <source>
        <dbReference type="Pfam" id="PF02631"/>
    </source>
</evidence>
<dbReference type="PANTHER" id="PTHR33602:SF1">
    <property type="entry name" value="REGULATORY PROTEIN RECX FAMILY PROTEIN"/>
    <property type="match status" value="1"/>
</dbReference>
<keyword evidence="4 5" id="KW-0963">Cytoplasm</keyword>
<dbReference type="InterPro" id="IPR003783">
    <property type="entry name" value="Regulatory_RecX"/>
</dbReference>
<dbReference type="HAMAP" id="MF_01114">
    <property type="entry name" value="RecX"/>
    <property type="match status" value="1"/>
</dbReference>
<organism evidence="8">
    <name type="scientific">candidate division WWE3 bacterium</name>
    <dbReference type="NCBI Taxonomy" id="2053526"/>
    <lineage>
        <taxon>Bacteria</taxon>
        <taxon>Katanobacteria</taxon>
    </lineage>
</organism>
<proteinExistence type="inferred from homology"/>
<feature type="domain" description="RecX second three-helical" evidence="6">
    <location>
        <begin position="123"/>
        <end position="165"/>
    </location>
</feature>
<dbReference type="GO" id="GO:0006282">
    <property type="term" value="P:regulation of DNA repair"/>
    <property type="evidence" value="ECO:0007669"/>
    <property type="project" value="UniProtKB-UniRule"/>
</dbReference>
<name>A0A7C4TPS8_UNCKA</name>
<reference evidence="8" key="1">
    <citation type="journal article" date="2020" name="mSystems">
        <title>Genome- and Community-Level Interaction Insights into Carbon Utilization and Element Cycling Functions of Hydrothermarchaeota in Hydrothermal Sediment.</title>
        <authorList>
            <person name="Zhou Z."/>
            <person name="Liu Y."/>
            <person name="Xu W."/>
            <person name="Pan J."/>
            <person name="Luo Z.H."/>
            <person name="Li M."/>
        </authorList>
    </citation>
    <scope>NUCLEOTIDE SEQUENCE [LARGE SCALE GENOMIC DNA]</scope>
    <source>
        <strain evidence="8">SpSt-417</strain>
    </source>
</reference>
<evidence type="ECO:0000259" key="7">
    <source>
        <dbReference type="Pfam" id="PF21981"/>
    </source>
</evidence>
<evidence type="ECO:0000256" key="5">
    <source>
        <dbReference type="HAMAP-Rule" id="MF_01114"/>
    </source>
</evidence>
<comment type="subcellular location">
    <subcellularLocation>
        <location evidence="1 5">Cytoplasm</location>
    </subcellularLocation>
</comment>
<evidence type="ECO:0000256" key="4">
    <source>
        <dbReference type="ARBA" id="ARBA00022490"/>
    </source>
</evidence>
<sequence>MRFVPIVTKIESQKKSKDRFNIYLDGVYSFPLPADVVVKYRLKVGDAIEGSQIPQILADGLADTIYAKVLNFVSYQPRTEKEVKTKASSLLDKLTTSDSEIVADESKVQDVVVDKLKSAGLLDDVSYARQYIGTARNSRYPTSRKKIKMFLLKKGISKEVIEEYLNEETFSFDDEIKTARKLFDKKVATLKTAGKALDSKSKAKIWRFMLGKGYAPEVISALFDTIPQV</sequence>
<evidence type="ECO:0000313" key="8">
    <source>
        <dbReference type="EMBL" id="HGW29625.1"/>
    </source>
</evidence>
<comment type="similarity">
    <text evidence="2 5">Belongs to the RecX family.</text>
</comment>
<dbReference type="GO" id="GO:0005737">
    <property type="term" value="C:cytoplasm"/>
    <property type="evidence" value="ECO:0007669"/>
    <property type="project" value="UniProtKB-SubCell"/>
</dbReference>
<evidence type="ECO:0000256" key="3">
    <source>
        <dbReference type="ARBA" id="ARBA00018111"/>
    </source>
</evidence>
<dbReference type="EMBL" id="DSRT01000088">
    <property type="protein sequence ID" value="HGW29625.1"/>
    <property type="molecule type" value="Genomic_DNA"/>
</dbReference>
<dbReference type="InterPro" id="IPR053924">
    <property type="entry name" value="RecX_HTH_2nd"/>
</dbReference>
<accession>A0A7C4TPS8</accession>
<evidence type="ECO:0000256" key="2">
    <source>
        <dbReference type="ARBA" id="ARBA00009695"/>
    </source>
</evidence>